<keyword evidence="4" id="KW-1185">Reference proteome</keyword>
<dbReference type="HOGENOM" id="CLU_071454_2_0_9"/>
<protein>
    <submittedName>
        <fullName evidence="3">Stage III sporulation protein AG</fullName>
    </submittedName>
</protein>
<sequence length="201" mass="22254">MHELKEKIANLFKQKNITNLIILLLLVIMFYLVVSYFTGVNNITKSEKTNLEKVSKEDMNSNSQKDSEVLSYQEKQEKDLERILGKINGVGSVDVVINFQSSEVKVPAVDNSSQKSTTEETDSEGGTRVNSQETDGDKIVMSNSSNGSEPVILKTEKPEVLGVMVVAEGAEDSKIKYEITKAISSLYNISVDKVNVLAMKK</sequence>
<dbReference type="Proteomes" id="UP000001823">
    <property type="component" value="Chromosome"/>
</dbReference>
<feature type="region of interest" description="Disordered" evidence="1">
    <location>
        <begin position="108"/>
        <end position="152"/>
    </location>
</feature>
<dbReference type="GeneID" id="93001638"/>
<dbReference type="PaxDb" id="195103-CPF_2081"/>
<dbReference type="eggNOG" id="ENOG50330Z5">
    <property type="taxonomic scope" value="Bacteria"/>
</dbReference>
<organism evidence="3 4">
    <name type="scientific">Clostridium perfringens (strain ATCC 13124 / DSM 756 / JCM 1290 / NCIMB 6125 / NCTC 8237 / Type A)</name>
    <dbReference type="NCBI Taxonomy" id="195103"/>
    <lineage>
        <taxon>Bacteria</taxon>
        <taxon>Bacillati</taxon>
        <taxon>Bacillota</taxon>
        <taxon>Clostridia</taxon>
        <taxon>Eubacteriales</taxon>
        <taxon>Clostridiaceae</taxon>
        <taxon>Clostridium</taxon>
    </lineage>
</organism>
<reference evidence="3 4" key="1">
    <citation type="journal article" date="2006" name="Genome Res.">
        <title>Skewed genomic variability in strains of the toxigenic bacterial pathogen, Clostridium perfringens.</title>
        <authorList>
            <person name="Myers G.S."/>
            <person name="Rasko D.A."/>
            <person name="Cheung J.K."/>
            <person name="Ravel J."/>
            <person name="Seshadri R."/>
            <person name="Deboy R.T."/>
            <person name="Ren Q."/>
            <person name="Varga J."/>
            <person name="Awad M.M."/>
            <person name="Brinkac L.M."/>
            <person name="Daugherty S.C."/>
            <person name="Haft D.H."/>
            <person name="Dodson R.J."/>
            <person name="Madupu R."/>
            <person name="Nelson W.C."/>
            <person name="Rosovitz M.J."/>
            <person name="Sullivan S.A."/>
            <person name="Khouri H."/>
            <person name="Dimitrov G.I."/>
            <person name="Watkins K.L."/>
            <person name="Mulligan S."/>
            <person name="Benton J."/>
            <person name="Radune D."/>
            <person name="Fisher D.J."/>
            <person name="Atkins H.S."/>
            <person name="Hiscox T."/>
            <person name="Jost B.H."/>
            <person name="Billington S.J."/>
            <person name="Songer J.G."/>
            <person name="McClane B.A."/>
            <person name="Titball R.W."/>
            <person name="Rood J.I."/>
            <person name="Melville S.B."/>
            <person name="Paulsen I.T."/>
        </authorList>
    </citation>
    <scope>NUCLEOTIDE SEQUENCE [LARGE SCALE GENOMIC DNA]</scope>
    <source>
        <strain evidence="4">ATCC 13124 / DSM 756 / JCM 1290 / NCIMB 6125 / NCTC 8237 / S 107 / Type A</strain>
    </source>
</reference>
<name>A0A0H2YP54_CLOP1</name>
<keyword evidence="2" id="KW-0472">Membrane</keyword>
<gene>
    <name evidence="3" type="ordered locus">CPF_2081</name>
</gene>
<evidence type="ECO:0000313" key="3">
    <source>
        <dbReference type="EMBL" id="ABG82544.1"/>
    </source>
</evidence>
<dbReference type="InterPro" id="IPR014195">
    <property type="entry name" value="Spore_III_AG"/>
</dbReference>
<proteinExistence type="predicted"/>
<dbReference type="AlphaFoldDB" id="A0A0H2YP54"/>
<accession>A0A0H2YP54</accession>
<keyword evidence="2" id="KW-1133">Transmembrane helix</keyword>
<dbReference type="RefSeq" id="WP_003451336.1">
    <property type="nucleotide sequence ID" value="NC_008261.1"/>
</dbReference>
<dbReference type="EMBL" id="CP000246">
    <property type="protein sequence ID" value="ABG82544.1"/>
    <property type="molecule type" value="Genomic_DNA"/>
</dbReference>
<evidence type="ECO:0000256" key="2">
    <source>
        <dbReference type="SAM" id="Phobius"/>
    </source>
</evidence>
<dbReference type="KEGG" id="cpf:CPF_2081"/>
<keyword evidence="2" id="KW-0812">Transmembrane</keyword>
<evidence type="ECO:0000256" key="1">
    <source>
        <dbReference type="SAM" id="MobiDB-lite"/>
    </source>
</evidence>
<feature type="transmembrane region" description="Helical" evidence="2">
    <location>
        <begin position="20"/>
        <end position="39"/>
    </location>
</feature>
<evidence type="ECO:0000313" key="4">
    <source>
        <dbReference type="Proteomes" id="UP000001823"/>
    </source>
</evidence>
<dbReference type="NCBIfam" id="TIGR02830">
    <property type="entry name" value="spore_III_AG"/>
    <property type="match status" value="1"/>
</dbReference>
<dbReference type="STRING" id="195103.CPF_2081"/>